<proteinExistence type="predicted"/>
<protein>
    <submittedName>
        <fullName evidence="1">Uncharacterized protein</fullName>
    </submittedName>
</protein>
<keyword evidence="2" id="KW-1185">Reference proteome</keyword>
<gene>
    <name evidence="1" type="ORF">SAMN04488570_3462</name>
</gene>
<evidence type="ECO:0000313" key="2">
    <source>
        <dbReference type="Proteomes" id="UP000198859"/>
    </source>
</evidence>
<name>A0A1H1XEH3_9ACTN</name>
<dbReference type="AlphaFoldDB" id="A0A1H1XEH3"/>
<dbReference type="EMBL" id="LT629757">
    <property type="protein sequence ID" value="SDT07664.1"/>
    <property type="molecule type" value="Genomic_DNA"/>
</dbReference>
<dbReference type="STRING" id="642780.SAMN04488570_3462"/>
<dbReference type="Proteomes" id="UP000198859">
    <property type="component" value="Chromosome I"/>
</dbReference>
<sequence>MVVSLAASCPRCTSPVSGEAEEFACSVHGPTQPLWRPAHADYDAFAELVGRIDDFPTYLPWPMSPGWSIADFGCVGAGDRVQATVTTTVGVSDLDGDVGVTLVSEDPGVGLGARCSGTAYDDPGPQISNGPPAVHVRAGGRSVPMWLVDPDGDAPDDEVLARAVFAGEADGRWLWLVIRPASAALLLHDEWLLADVTGFGPEALEMPFGGDRPTW</sequence>
<reference evidence="2" key="1">
    <citation type="submission" date="2016-10" db="EMBL/GenBank/DDBJ databases">
        <authorList>
            <person name="Varghese N."/>
            <person name="Submissions S."/>
        </authorList>
    </citation>
    <scope>NUCLEOTIDE SEQUENCE [LARGE SCALE GENOMIC DNA]</scope>
    <source>
        <strain evidence="2">DSM 22127</strain>
    </source>
</reference>
<dbReference type="Pfam" id="PF20544">
    <property type="entry name" value="DUF6758"/>
    <property type="match status" value="1"/>
</dbReference>
<accession>A0A1H1XEH3</accession>
<organism evidence="1 2">
    <name type="scientific">Nocardioides scoriae</name>
    <dbReference type="NCBI Taxonomy" id="642780"/>
    <lineage>
        <taxon>Bacteria</taxon>
        <taxon>Bacillati</taxon>
        <taxon>Actinomycetota</taxon>
        <taxon>Actinomycetes</taxon>
        <taxon>Propionibacteriales</taxon>
        <taxon>Nocardioidaceae</taxon>
        <taxon>Nocardioides</taxon>
    </lineage>
</organism>
<evidence type="ECO:0000313" key="1">
    <source>
        <dbReference type="EMBL" id="SDT07664.1"/>
    </source>
</evidence>
<dbReference type="InterPro" id="IPR046646">
    <property type="entry name" value="DUF6758"/>
</dbReference>